<feature type="transmembrane region" description="Helical" evidence="2">
    <location>
        <begin position="29"/>
        <end position="50"/>
    </location>
</feature>
<feature type="compositionally biased region" description="Basic residues" evidence="1">
    <location>
        <begin position="111"/>
        <end position="120"/>
    </location>
</feature>
<dbReference type="RefSeq" id="WP_134450413.1">
    <property type="nucleotide sequence ID" value="NZ_FOCN01000021.1"/>
</dbReference>
<keyword evidence="2" id="KW-0812">Transmembrane</keyword>
<reference evidence="3 4" key="1">
    <citation type="submission" date="2019-03" db="EMBL/GenBank/DDBJ databases">
        <title>Genomics of glacier-inhabiting Cryobacterium strains.</title>
        <authorList>
            <person name="Liu Q."/>
            <person name="Xin Y.-H."/>
        </authorList>
    </citation>
    <scope>NUCLEOTIDE SEQUENCE [LARGE SCALE GENOMIC DNA]</scope>
    <source>
        <strain evidence="3 4">Hh15</strain>
    </source>
</reference>
<evidence type="ECO:0000313" key="3">
    <source>
        <dbReference type="EMBL" id="TFB87802.1"/>
    </source>
</evidence>
<comment type="caution">
    <text evidence="3">The sequence shown here is derived from an EMBL/GenBank/DDBJ whole genome shotgun (WGS) entry which is preliminary data.</text>
</comment>
<sequence>MSALPEVPATTPSSSPPTSRRFAVSAPRVFYPALGIILAVVMIGVCVAIYKAFRIEHEVLVVAERRQRREEMARRIGKTVTAHLEENFDDHFGEQVDGHIEAALTDDPARRPRWGRRPKA</sequence>
<dbReference type="Proteomes" id="UP000297654">
    <property type="component" value="Unassembled WGS sequence"/>
</dbReference>
<keyword evidence="4" id="KW-1185">Reference proteome</keyword>
<accession>A0A5F0D1J2</accession>
<feature type="region of interest" description="Disordered" evidence="1">
    <location>
        <begin position="101"/>
        <end position="120"/>
    </location>
</feature>
<feature type="region of interest" description="Disordered" evidence="1">
    <location>
        <begin position="1"/>
        <end position="21"/>
    </location>
</feature>
<gene>
    <name evidence="3" type="ORF">E3O10_13480</name>
</gene>
<keyword evidence="2" id="KW-1133">Transmembrane helix</keyword>
<dbReference type="EMBL" id="SOFF01000032">
    <property type="protein sequence ID" value="TFB87802.1"/>
    <property type="molecule type" value="Genomic_DNA"/>
</dbReference>
<evidence type="ECO:0000313" key="4">
    <source>
        <dbReference type="Proteomes" id="UP000297654"/>
    </source>
</evidence>
<protein>
    <submittedName>
        <fullName evidence="3">Uncharacterized protein</fullName>
    </submittedName>
</protein>
<proteinExistence type="predicted"/>
<dbReference type="OrthoDB" id="9775735at2"/>
<dbReference type="AlphaFoldDB" id="A0A5F0D1J2"/>
<evidence type="ECO:0000256" key="1">
    <source>
        <dbReference type="SAM" id="MobiDB-lite"/>
    </source>
</evidence>
<keyword evidence="2" id="KW-0472">Membrane</keyword>
<organism evidence="3 4">
    <name type="scientific">Cryobacterium luteum</name>
    <dbReference type="NCBI Taxonomy" id="1424661"/>
    <lineage>
        <taxon>Bacteria</taxon>
        <taxon>Bacillati</taxon>
        <taxon>Actinomycetota</taxon>
        <taxon>Actinomycetes</taxon>
        <taxon>Micrococcales</taxon>
        <taxon>Microbacteriaceae</taxon>
        <taxon>Cryobacterium</taxon>
    </lineage>
</organism>
<evidence type="ECO:0000256" key="2">
    <source>
        <dbReference type="SAM" id="Phobius"/>
    </source>
</evidence>
<name>A0A5F0D1J2_9MICO</name>
<feature type="compositionally biased region" description="Low complexity" evidence="1">
    <location>
        <begin position="10"/>
        <end position="19"/>
    </location>
</feature>